<dbReference type="SUPFAM" id="SSF56112">
    <property type="entry name" value="Protein kinase-like (PK-like)"/>
    <property type="match status" value="1"/>
</dbReference>
<comment type="caution">
    <text evidence="1">The sequence shown here is derived from an EMBL/GenBank/DDBJ whole genome shotgun (WGS) entry which is preliminary data.</text>
</comment>
<dbReference type="Gene3D" id="1.20.58.840">
    <property type="match status" value="1"/>
</dbReference>
<gene>
    <name evidence="1" type="ORF">FHX74_001188</name>
</gene>
<protein>
    <submittedName>
        <fullName evidence="1">Spectinomycin phosphotransferase</fullName>
    </submittedName>
</protein>
<proteinExistence type="predicted"/>
<evidence type="ECO:0000313" key="1">
    <source>
        <dbReference type="EMBL" id="MBA8793583.1"/>
    </source>
</evidence>
<organism evidence="1 2">
    <name type="scientific">Microlunatus kandeliicorticis</name>
    <dbReference type="NCBI Taxonomy" id="1759536"/>
    <lineage>
        <taxon>Bacteria</taxon>
        <taxon>Bacillati</taxon>
        <taxon>Actinomycetota</taxon>
        <taxon>Actinomycetes</taxon>
        <taxon>Propionibacteriales</taxon>
        <taxon>Propionibacteriaceae</taxon>
        <taxon>Microlunatus</taxon>
    </lineage>
</organism>
<name>A0A7W3IQY0_9ACTN</name>
<sequence>MREPPEGLDDAAVLAAVQRHWPREPVVAATHLPVGFGAHHWRIDAVDGPRWFATVDTLGVHHDARSLTDAYAAATVLARTLPFVWAPVPTTNGAPCGALGPDRLLSLTPWTDAPVAGDGPLTPDLVAGTAAMLTALHATTPPSRLPRWRPRVGPDLADRLSRLVDRRWDGGPHGTEARTLVADRVHAIAGWTERYHALADVARGADWVVTHGEPHSANQLLLPDGPRLVDWESVALAPRERDLGGLVAAGHPVEPPPDPELLAMYDLEWRLDEISQYADRFAGAHTGDADDRIALDGLRHELTRPEA</sequence>
<dbReference type="EMBL" id="JACGWT010000002">
    <property type="protein sequence ID" value="MBA8793583.1"/>
    <property type="molecule type" value="Genomic_DNA"/>
</dbReference>
<keyword evidence="1" id="KW-0808">Transferase</keyword>
<dbReference type="RefSeq" id="WP_182559182.1">
    <property type="nucleotide sequence ID" value="NZ_JACGWT010000002.1"/>
</dbReference>
<evidence type="ECO:0000313" key="2">
    <source>
        <dbReference type="Proteomes" id="UP000523079"/>
    </source>
</evidence>
<reference evidence="1 2" key="1">
    <citation type="submission" date="2020-07" db="EMBL/GenBank/DDBJ databases">
        <title>Sequencing the genomes of 1000 actinobacteria strains.</title>
        <authorList>
            <person name="Klenk H.-P."/>
        </authorList>
    </citation>
    <scope>NUCLEOTIDE SEQUENCE [LARGE SCALE GENOMIC DNA]</scope>
    <source>
        <strain evidence="1 2">DSM 100723</strain>
    </source>
</reference>
<keyword evidence="2" id="KW-1185">Reference proteome</keyword>
<dbReference type="Gene3D" id="1.10.510.10">
    <property type="entry name" value="Transferase(Phosphotransferase) domain 1"/>
    <property type="match status" value="1"/>
</dbReference>
<dbReference type="InterPro" id="IPR011009">
    <property type="entry name" value="Kinase-like_dom_sf"/>
</dbReference>
<dbReference type="AlphaFoldDB" id="A0A7W3IQY0"/>
<dbReference type="Proteomes" id="UP000523079">
    <property type="component" value="Unassembled WGS sequence"/>
</dbReference>
<accession>A0A7W3IQY0</accession>
<dbReference type="GO" id="GO:0016740">
    <property type="term" value="F:transferase activity"/>
    <property type="evidence" value="ECO:0007669"/>
    <property type="project" value="UniProtKB-KW"/>
</dbReference>